<gene>
    <name evidence="5" type="ORF">DXH78_08550</name>
</gene>
<evidence type="ECO:0000256" key="1">
    <source>
        <dbReference type="ARBA" id="ARBA00004418"/>
    </source>
</evidence>
<comment type="subcellular location">
    <subcellularLocation>
        <location evidence="1">Periplasm</location>
    </subcellularLocation>
</comment>
<dbReference type="GO" id="GO:0043190">
    <property type="term" value="C:ATP-binding cassette (ABC) transporter complex"/>
    <property type="evidence" value="ECO:0007669"/>
    <property type="project" value="InterPro"/>
</dbReference>
<dbReference type="Gene3D" id="3.40.190.10">
    <property type="entry name" value="Periplasmic binding protein-like II"/>
    <property type="match status" value="1"/>
</dbReference>
<comment type="caution">
    <text evidence="5">The sequence shown here is derived from an EMBL/GenBank/DDBJ whole genome shotgun (WGS) entry which is preliminary data.</text>
</comment>
<dbReference type="RefSeq" id="WP_115516631.1">
    <property type="nucleotide sequence ID" value="NZ_QRGO01000001.1"/>
</dbReference>
<dbReference type="InterPro" id="IPR030678">
    <property type="entry name" value="Peptide/Ni-bd"/>
</dbReference>
<comment type="similarity">
    <text evidence="2">Belongs to the bacterial solute-binding protein 5 family.</text>
</comment>
<dbReference type="Proteomes" id="UP000263993">
    <property type="component" value="Unassembled WGS sequence"/>
</dbReference>
<name>A0A371BAS6_9BRAD</name>
<dbReference type="SUPFAM" id="SSF53850">
    <property type="entry name" value="Periplasmic binding protein-like II"/>
    <property type="match status" value="1"/>
</dbReference>
<dbReference type="PANTHER" id="PTHR30290">
    <property type="entry name" value="PERIPLASMIC BINDING COMPONENT OF ABC TRANSPORTER"/>
    <property type="match status" value="1"/>
</dbReference>
<dbReference type="OrthoDB" id="9803988at2"/>
<keyword evidence="6" id="KW-1185">Reference proteome</keyword>
<dbReference type="AlphaFoldDB" id="A0A371BAS6"/>
<dbReference type="Pfam" id="PF00496">
    <property type="entry name" value="SBP_bac_5"/>
    <property type="match status" value="1"/>
</dbReference>
<dbReference type="PIRSF" id="PIRSF002741">
    <property type="entry name" value="MppA"/>
    <property type="match status" value="1"/>
</dbReference>
<dbReference type="GO" id="GO:0030288">
    <property type="term" value="C:outer membrane-bounded periplasmic space"/>
    <property type="evidence" value="ECO:0007669"/>
    <property type="project" value="UniProtKB-ARBA"/>
</dbReference>
<sequence>MKITRRTALQGTAGAFALGLSGFNFDFTKAEAQAPNVKRGGTLNFAISAEAPHYDPHASDTYATLHFAAPFYSTLLRFNLSKFPSVEGDLAQSWTVAPDLMTYTFKLHPNVKFADGTAFTSADVKATYDRLRDPPQGVVSTRKPTFADIGSIETPDPLTIIFKMKAVNAAMLEHFASPWNVIYSAKDLAENPAGPRTKINGTGPFVFVEHVKGSHVAGKKNDNYFKKGMPYLDGFKGIFTLQAAAMLNAVQGGQVLGEFRGISPAERDRLVQAMGDKIRIEEDSWTLNLLVCFNVTKKPFDDVRVRKALLMAIDRWGGSVGLSKISTLRAVGGVLRPGSPYATPEAELVKLPGFSKDIKKSREEAKKLLKEAGQENLKFVLWNRNLAMPYTPAGVFLVDQWRQIGVEVEHKQSDTGPYLATMNAGNHDVAIDFSNLFMDDSSLALSKYLSLSRAPENRSRSTDPELDKLYDDHIRERDPEKRKALIRAFEKRVFEQGYQQPILWWHRIVPTHKALMGWKMSPSHNLGQQLEDVWINT</sequence>
<dbReference type="InterPro" id="IPR039424">
    <property type="entry name" value="SBP_5"/>
</dbReference>
<evidence type="ECO:0000259" key="4">
    <source>
        <dbReference type="Pfam" id="PF00496"/>
    </source>
</evidence>
<reference evidence="6" key="1">
    <citation type="submission" date="2018-08" db="EMBL/GenBank/DDBJ databases">
        <authorList>
            <person name="Kim S.-J."/>
            <person name="Jung G.-Y."/>
        </authorList>
    </citation>
    <scope>NUCLEOTIDE SEQUENCE [LARGE SCALE GENOMIC DNA]</scope>
    <source>
        <strain evidence="6">GY_H</strain>
    </source>
</reference>
<keyword evidence="3" id="KW-0732">Signal</keyword>
<dbReference type="Gene3D" id="3.10.105.10">
    <property type="entry name" value="Dipeptide-binding Protein, Domain 3"/>
    <property type="match status" value="1"/>
</dbReference>
<dbReference type="InterPro" id="IPR000914">
    <property type="entry name" value="SBP_5_dom"/>
</dbReference>
<dbReference type="PANTHER" id="PTHR30290:SF38">
    <property type="entry name" value="D,D-DIPEPTIDE-BINDING PERIPLASMIC PROTEIN DDPA-RELATED"/>
    <property type="match status" value="1"/>
</dbReference>
<proteinExistence type="inferred from homology"/>
<dbReference type="EMBL" id="QRGO01000001">
    <property type="protein sequence ID" value="RDV04607.1"/>
    <property type="molecule type" value="Genomic_DNA"/>
</dbReference>
<accession>A0A371BAS6</accession>
<protein>
    <submittedName>
        <fullName evidence="5">ABC transporter substrate-binding protein</fullName>
    </submittedName>
</protein>
<evidence type="ECO:0000313" key="6">
    <source>
        <dbReference type="Proteomes" id="UP000263993"/>
    </source>
</evidence>
<evidence type="ECO:0000256" key="3">
    <source>
        <dbReference type="ARBA" id="ARBA00022729"/>
    </source>
</evidence>
<feature type="domain" description="Solute-binding protein family 5" evidence="4">
    <location>
        <begin position="86"/>
        <end position="440"/>
    </location>
</feature>
<evidence type="ECO:0000256" key="2">
    <source>
        <dbReference type="ARBA" id="ARBA00005695"/>
    </source>
</evidence>
<dbReference type="GO" id="GO:1904680">
    <property type="term" value="F:peptide transmembrane transporter activity"/>
    <property type="evidence" value="ECO:0007669"/>
    <property type="project" value="TreeGrafter"/>
</dbReference>
<dbReference type="GO" id="GO:0015833">
    <property type="term" value="P:peptide transport"/>
    <property type="evidence" value="ECO:0007669"/>
    <property type="project" value="TreeGrafter"/>
</dbReference>
<dbReference type="InterPro" id="IPR006311">
    <property type="entry name" value="TAT_signal"/>
</dbReference>
<organism evidence="5 6">
    <name type="scientific">Undibacter mobilis</name>
    <dbReference type="NCBI Taxonomy" id="2292256"/>
    <lineage>
        <taxon>Bacteria</taxon>
        <taxon>Pseudomonadati</taxon>
        <taxon>Pseudomonadota</taxon>
        <taxon>Alphaproteobacteria</taxon>
        <taxon>Hyphomicrobiales</taxon>
        <taxon>Nitrobacteraceae</taxon>
        <taxon>Undibacter</taxon>
    </lineage>
</organism>
<evidence type="ECO:0000313" key="5">
    <source>
        <dbReference type="EMBL" id="RDV04607.1"/>
    </source>
</evidence>
<dbReference type="PROSITE" id="PS51318">
    <property type="entry name" value="TAT"/>
    <property type="match status" value="1"/>
</dbReference>